<protein>
    <submittedName>
        <fullName evidence="1">Uncharacterized protein</fullName>
    </submittedName>
</protein>
<gene>
    <name evidence="1" type="ORF">M9978_03105</name>
</gene>
<dbReference type="EMBL" id="JAMLDX010000002">
    <property type="protein sequence ID" value="MCP3729407.1"/>
    <property type="molecule type" value="Genomic_DNA"/>
</dbReference>
<sequence>MSGQLFRHKFDGRDVWLATSRVEFKIDGKDGWANGCRAYDLDAPAAPTTEAVSGWVGKGPSGVTGAGNAAKLHWEPWQDGVTLEITYVPRDNPLGAQFGIQGLILVSQAIGGF</sequence>
<organism evidence="1 2">
    <name type="scientific">Sphingomonas tagetis</name>
    <dbReference type="NCBI Taxonomy" id="2949092"/>
    <lineage>
        <taxon>Bacteria</taxon>
        <taxon>Pseudomonadati</taxon>
        <taxon>Pseudomonadota</taxon>
        <taxon>Alphaproteobacteria</taxon>
        <taxon>Sphingomonadales</taxon>
        <taxon>Sphingomonadaceae</taxon>
        <taxon>Sphingomonas</taxon>
    </lineage>
</organism>
<comment type="caution">
    <text evidence="1">The sequence shown here is derived from an EMBL/GenBank/DDBJ whole genome shotgun (WGS) entry which is preliminary data.</text>
</comment>
<evidence type="ECO:0000313" key="1">
    <source>
        <dbReference type="EMBL" id="MCP3729407.1"/>
    </source>
</evidence>
<dbReference type="Proteomes" id="UP001139451">
    <property type="component" value="Unassembled WGS sequence"/>
</dbReference>
<dbReference type="RefSeq" id="WP_254291398.1">
    <property type="nucleotide sequence ID" value="NZ_JAMLDX010000002.1"/>
</dbReference>
<proteinExistence type="predicted"/>
<accession>A0A9X2HGD9</accession>
<keyword evidence="2" id="KW-1185">Reference proteome</keyword>
<name>A0A9X2HGD9_9SPHN</name>
<evidence type="ECO:0000313" key="2">
    <source>
        <dbReference type="Proteomes" id="UP001139451"/>
    </source>
</evidence>
<dbReference type="AlphaFoldDB" id="A0A9X2HGD9"/>
<reference evidence="1" key="1">
    <citation type="submission" date="2022-05" db="EMBL/GenBank/DDBJ databases">
        <title>Sphingomonas sp. strain MG17 Genome sequencing and assembly.</title>
        <authorList>
            <person name="Kim I."/>
        </authorList>
    </citation>
    <scope>NUCLEOTIDE SEQUENCE</scope>
    <source>
        <strain evidence="1">MG17</strain>
    </source>
</reference>